<feature type="binding site" evidence="13">
    <location>
        <position position="208"/>
    </location>
    <ligand>
        <name>FAD</name>
        <dbReference type="ChEBI" id="CHEBI:57692"/>
    </ligand>
</feature>
<keyword evidence="8" id="KW-0560">Oxidoreductase</keyword>
<dbReference type="GO" id="GO:0005504">
    <property type="term" value="F:fatty acid binding"/>
    <property type="evidence" value="ECO:0007669"/>
    <property type="project" value="TreeGrafter"/>
</dbReference>
<dbReference type="Pfam" id="PF02770">
    <property type="entry name" value="Acyl-CoA_dh_M"/>
    <property type="match status" value="1"/>
</dbReference>
<comment type="similarity">
    <text evidence="4 11">Belongs to the acyl-CoA oxidase family.</text>
</comment>
<keyword evidence="5 11" id="KW-0285">Flavoprotein</keyword>
<sequence length="686" mass="77799">MEVNSGECSELRQEREAATIATEDFAVWWAGGRDQLEKRRELEQYFFSDPEFDDVALFSCLSYKERYEHVLARGARFIAKMRQWQAKEQSQSQQQDKDKDRVDIEQIYDFRRLMTGPLAAGLFPQSFPLRLHFAMFLPTLLNQGDEEQQRRWLARAWNMDGIVGTYAQTELGHGSYIRGLETRADYDVETEEFVLNTPTISAYKWWPGGLGHTANMVVVLAQLYIRGKHYGLQSFLVRIRDEQTHEPLPGIDVGDIGPKIGANGVNNGFLGFHNVRIPRNQMLMKNAQVLPDGQFKQAGQPLLLYGTMVYVRVVIVRDVTYQLLQAATIATRYSAVRRQSPIEPNAKEPQILDHLTQQAKILPHIARGICYRLAADVLWEFYQRVMQQVETKDGAGPLAELHALSCCLKAVCTQDALDGVDVLRKSCGGHGYMSSANFDSIHGLAAAAFTYEGEHTVLLLQTARFLMRQFTAAIKRKVLPASVSYLRNASPLSWGGNMLENAARALEISASGQLRDAWQWQQEQRQAHGRTEQQANNFAGRRLAAAATLHGHAYLARNSLEQLAQLKRSTNQGLFVLLQQLVELFVLDTFQRQLGAILKWNSVSAQQLQQLEQRYEELLGALRPNAVALVDGFDFHDRVLNSTLGCWDGRVYERLFEEARRNPLNQEAVNHSYHTHLKALLQPSKL</sequence>
<evidence type="ECO:0000259" key="15">
    <source>
        <dbReference type="Pfam" id="PF02770"/>
    </source>
</evidence>
<comment type="caution">
    <text evidence="18">The sequence shown here is derived from an EMBL/GenBank/DDBJ whole genome shotgun (WGS) entry which is preliminary data.</text>
</comment>
<dbReference type="EMBL" id="LSRL02000931">
    <property type="protein sequence ID" value="TDG39602.1"/>
    <property type="molecule type" value="Genomic_DNA"/>
</dbReference>
<dbReference type="FunFam" id="2.40.110.10:FF:000003">
    <property type="entry name" value="Acyl-coenzyme A oxidase"/>
    <property type="match status" value="1"/>
</dbReference>
<dbReference type="PANTHER" id="PTHR10909:SF250">
    <property type="entry name" value="PEROXISOMAL ACYL-COENZYME A OXIDASE 1"/>
    <property type="match status" value="1"/>
</dbReference>
<dbReference type="InterPro" id="IPR037069">
    <property type="entry name" value="AcylCoA_DH/ox_N_sf"/>
</dbReference>
<dbReference type="Pfam" id="PF14749">
    <property type="entry name" value="Acyl-CoA_ox_N"/>
    <property type="match status" value="1"/>
</dbReference>
<dbReference type="InterPro" id="IPR055060">
    <property type="entry name" value="ACOX_C_alpha1"/>
</dbReference>
<dbReference type="OMA" id="VWWAGGR"/>
<organism evidence="18 19">
    <name type="scientific">Drosophila navojoa</name>
    <name type="common">Fruit fly</name>
    <dbReference type="NCBI Taxonomy" id="7232"/>
    <lineage>
        <taxon>Eukaryota</taxon>
        <taxon>Metazoa</taxon>
        <taxon>Ecdysozoa</taxon>
        <taxon>Arthropoda</taxon>
        <taxon>Hexapoda</taxon>
        <taxon>Insecta</taxon>
        <taxon>Pterygota</taxon>
        <taxon>Neoptera</taxon>
        <taxon>Endopterygota</taxon>
        <taxon>Diptera</taxon>
        <taxon>Brachycera</taxon>
        <taxon>Muscomorpha</taxon>
        <taxon>Ephydroidea</taxon>
        <taxon>Drosophilidae</taxon>
        <taxon>Drosophila</taxon>
    </lineage>
</organism>
<keyword evidence="6 11" id="KW-0274">FAD</keyword>
<dbReference type="InterPro" id="IPR029320">
    <property type="entry name" value="Acyl-CoA_ox_N"/>
</dbReference>
<evidence type="ECO:0000256" key="12">
    <source>
        <dbReference type="PIRSR" id="PIRSR000168-1"/>
    </source>
</evidence>
<dbReference type="GO" id="GO:0003997">
    <property type="term" value="F:acyl-CoA oxidase activity"/>
    <property type="evidence" value="ECO:0007669"/>
    <property type="project" value="InterPro"/>
</dbReference>
<dbReference type="GO" id="GO:0005777">
    <property type="term" value="C:peroxisome"/>
    <property type="evidence" value="ECO:0007669"/>
    <property type="project" value="UniProtKB-SubCell"/>
</dbReference>
<dbReference type="InterPro" id="IPR002655">
    <property type="entry name" value="Acyl-CoA_oxidase_C"/>
</dbReference>
<dbReference type="InterPro" id="IPR009100">
    <property type="entry name" value="AcylCoA_DH/oxidase_NM_dom_sf"/>
</dbReference>
<evidence type="ECO:0000256" key="5">
    <source>
        <dbReference type="ARBA" id="ARBA00022630"/>
    </source>
</evidence>
<evidence type="ECO:0000256" key="6">
    <source>
        <dbReference type="ARBA" id="ARBA00022827"/>
    </source>
</evidence>
<dbReference type="InterPro" id="IPR012258">
    <property type="entry name" value="Acyl-CoA_oxidase"/>
</dbReference>
<protein>
    <recommendedName>
        <fullName evidence="11">Acyl-coenzyme A oxidase</fullName>
    </recommendedName>
</protein>
<proteinExistence type="inferred from homology"/>
<dbReference type="InterPro" id="IPR046373">
    <property type="entry name" value="Acyl-CoA_Oxase/DH_mid-dom_sf"/>
</dbReference>
<feature type="domain" description="Acyl-CoA oxidase C-alpha1" evidence="17">
    <location>
        <begin position="305"/>
        <end position="467"/>
    </location>
</feature>
<evidence type="ECO:0000256" key="11">
    <source>
        <dbReference type="PIRNR" id="PIRNR000168"/>
    </source>
</evidence>
<dbReference type="FunFam" id="1.20.140.10:FF:000005">
    <property type="entry name" value="Acyl-coenzyme A oxidase"/>
    <property type="match status" value="1"/>
</dbReference>
<feature type="domain" description="Acyl-coenzyme A oxidase N-terminal" evidence="16">
    <location>
        <begin position="22"/>
        <end position="162"/>
    </location>
</feature>
<dbReference type="Gene3D" id="1.10.540.10">
    <property type="entry name" value="Acyl-CoA dehydrogenase/oxidase, N-terminal domain"/>
    <property type="match status" value="1"/>
</dbReference>
<dbReference type="GO" id="GO:0055088">
    <property type="term" value="P:lipid homeostasis"/>
    <property type="evidence" value="ECO:0007669"/>
    <property type="project" value="TreeGrafter"/>
</dbReference>
<evidence type="ECO:0000259" key="16">
    <source>
        <dbReference type="Pfam" id="PF14749"/>
    </source>
</evidence>
<dbReference type="SUPFAM" id="SSF47203">
    <property type="entry name" value="Acyl-CoA dehydrogenase C-terminal domain-like"/>
    <property type="match status" value="2"/>
</dbReference>
<dbReference type="Pfam" id="PF01756">
    <property type="entry name" value="ACOX"/>
    <property type="match status" value="1"/>
</dbReference>
<evidence type="ECO:0000256" key="1">
    <source>
        <dbReference type="ARBA" id="ARBA00001974"/>
    </source>
</evidence>
<keyword evidence="9" id="KW-0443">Lipid metabolism</keyword>
<dbReference type="Gene3D" id="2.40.110.10">
    <property type="entry name" value="Butyryl-CoA Dehydrogenase, subunit A, domain 2"/>
    <property type="match status" value="1"/>
</dbReference>
<keyword evidence="7" id="KW-0276">Fatty acid metabolism</keyword>
<name>A0A484AU78_DRONA</name>
<dbReference type="PIRSF" id="PIRSF000168">
    <property type="entry name" value="Acyl-CoA_oxidase"/>
    <property type="match status" value="1"/>
</dbReference>
<comment type="cofactor">
    <cofactor evidence="1">
        <name>FAD</name>
        <dbReference type="ChEBI" id="CHEBI:57692"/>
    </cofactor>
</comment>
<dbReference type="SUPFAM" id="SSF56645">
    <property type="entry name" value="Acyl-CoA dehydrogenase NM domain-like"/>
    <property type="match status" value="1"/>
</dbReference>
<comment type="subcellular location">
    <subcellularLocation>
        <location evidence="2">Peroxisome</location>
    </subcellularLocation>
</comment>
<feature type="active site" description="Proton acceptor" evidence="12">
    <location>
        <position position="452"/>
    </location>
</feature>
<accession>A0A484AU78</accession>
<evidence type="ECO:0000256" key="10">
    <source>
        <dbReference type="ARBA" id="ARBA00023140"/>
    </source>
</evidence>
<evidence type="ECO:0000313" key="18">
    <source>
        <dbReference type="EMBL" id="TDG39602.1"/>
    </source>
</evidence>
<evidence type="ECO:0000256" key="4">
    <source>
        <dbReference type="ARBA" id="ARBA00006288"/>
    </source>
</evidence>
<comment type="pathway">
    <text evidence="3">Lipid metabolism; peroxisomal fatty acid beta-oxidation.</text>
</comment>
<feature type="domain" description="Acyl-CoA oxidase/dehydrogenase middle" evidence="15">
    <location>
        <begin position="166"/>
        <end position="275"/>
    </location>
</feature>
<evidence type="ECO:0000256" key="7">
    <source>
        <dbReference type="ARBA" id="ARBA00022832"/>
    </source>
</evidence>
<evidence type="ECO:0000259" key="17">
    <source>
        <dbReference type="Pfam" id="PF22924"/>
    </source>
</evidence>
<dbReference type="AlphaFoldDB" id="A0A484AU78"/>
<evidence type="ECO:0000256" key="9">
    <source>
        <dbReference type="ARBA" id="ARBA00023098"/>
    </source>
</evidence>
<feature type="binding site" evidence="13">
    <location>
        <position position="169"/>
    </location>
    <ligand>
        <name>FAD</name>
        <dbReference type="ChEBI" id="CHEBI:57692"/>
    </ligand>
</feature>
<dbReference type="Proteomes" id="UP000295192">
    <property type="component" value="Unassembled WGS sequence"/>
</dbReference>
<dbReference type="Pfam" id="PF22924">
    <property type="entry name" value="ACOX_C_alpha1"/>
    <property type="match status" value="1"/>
</dbReference>
<dbReference type="InterPro" id="IPR036250">
    <property type="entry name" value="AcylCo_DH-like_C"/>
</dbReference>
<feature type="domain" description="Acyl-CoA oxidase C-terminal" evidence="14">
    <location>
        <begin position="499"/>
        <end position="682"/>
    </location>
</feature>
<evidence type="ECO:0000256" key="8">
    <source>
        <dbReference type="ARBA" id="ARBA00023002"/>
    </source>
</evidence>
<dbReference type="InterPro" id="IPR006091">
    <property type="entry name" value="Acyl-CoA_Oxase/DH_mid-dom"/>
</dbReference>
<dbReference type="FunFam" id="1.20.140.10:FF:000013">
    <property type="entry name" value="Acyl-coenzyme A oxidase"/>
    <property type="match status" value="1"/>
</dbReference>
<evidence type="ECO:0000313" key="19">
    <source>
        <dbReference type="Proteomes" id="UP000295192"/>
    </source>
</evidence>
<dbReference type="PANTHER" id="PTHR10909">
    <property type="entry name" value="ELECTRON TRANSPORT OXIDOREDUCTASE"/>
    <property type="match status" value="1"/>
</dbReference>
<dbReference type="GO" id="GO:0071949">
    <property type="term" value="F:FAD binding"/>
    <property type="evidence" value="ECO:0007669"/>
    <property type="project" value="InterPro"/>
</dbReference>
<evidence type="ECO:0000256" key="13">
    <source>
        <dbReference type="PIRSR" id="PIRSR000168-2"/>
    </source>
</evidence>
<dbReference type="STRING" id="7232.A0A484AU78"/>
<dbReference type="Gene3D" id="1.20.140.10">
    <property type="entry name" value="Butyryl-CoA Dehydrogenase, subunit A, domain 3"/>
    <property type="match status" value="2"/>
</dbReference>
<evidence type="ECO:0000259" key="14">
    <source>
        <dbReference type="Pfam" id="PF01756"/>
    </source>
</evidence>
<dbReference type="OrthoDB" id="538336at2759"/>
<evidence type="ECO:0000256" key="2">
    <source>
        <dbReference type="ARBA" id="ARBA00004275"/>
    </source>
</evidence>
<dbReference type="GO" id="GO:0033540">
    <property type="term" value="P:fatty acid beta-oxidation using acyl-CoA oxidase"/>
    <property type="evidence" value="ECO:0007669"/>
    <property type="project" value="TreeGrafter"/>
</dbReference>
<reference evidence="18 19" key="1">
    <citation type="journal article" date="2019" name="J. Hered.">
        <title>An Improved Genome Assembly for Drosophila navojoa, the Basal Species in the mojavensis Cluster.</title>
        <authorList>
            <person name="Vanderlinde T."/>
            <person name="Dupim E.G."/>
            <person name="Nazario-Yepiz N.O."/>
            <person name="Carvalho A.B."/>
        </authorList>
    </citation>
    <scope>NUCLEOTIDE SEQUENCE [LARGE SCALE GENOMIC DNA]</scope>
    <source>
        <strain evidence="18">Navoj_Jal97</strain>
        <tissue evidence="18">Whole organism</tissue>
    </source>
</reference>
<keyword evidence="10" id="KW-0576">Peroxisome</keyword>
<evidence type="ECO:0000256" key="3">
    <source>
        <dbReference type="ARBA" id="ARBA00004846"/>
    </source>
</evidence>
<keyword evidence="19" id="KW-1185">Reference proteome</keyword>
<gene>
    <name evidence="18" type="ORF">AWZ03_013975</name>
</gene>